<reference evidence="3 4" key="1">
    <citation type="submission" date="2018-12" db="EMBL/GenBank/DDBJ databases">
        <authorList>
            <person name="Toschakov S.V."/>
        </authorList>
    </citation>
    <scope>NUCLEOTIDE SEQUENCE [LARGE SCALE GENOMIC DNA]</scope>
    <source>
        <strain evidence="3 4">GM2012</strain>
    </source>
</reference>
<gene>
    <name evidence="3" type="primary">amrA</name>
    <name evidence="3" type="ORF">TsocGM_05970</name>
</gene>
<organism evidence="3 4">
    <name type="scientific">Tautonia sociabilis</name>
    <dbReference type="NCBI Taxonomy" id="2080755"/>
    <lineage>
        <taxon>Bacteria</taxon>
        <taxon>Pseudomonadati</taxon>
        <taxon>Planctomycetota</taxon>
        <taxon>Planctomycetia</taxon>
        <taxon>Isosphaerales</taxon>
        <taxon>Isosphaeraceae</taxon>
        <taxon>Tautonia</taxon>
    </lineage>
</organism>
<evidence type="ECO:0000256" key="1">
    <source>
        <dbReference type="SAM" id="MobiDB-lite"/>
    </source>
</evidence>
<dbReference type="InterPro" id="IPR027485">
    <property type="entry name" value="AMMECR1_N"/>
</dbReference>
<feature type="region of interest" description="Disordered" evidence="1">
    <location>
        <begin position="59"/>
        <end position="126"/>
    </location>
</feature>
<dbReference type="PANTHER" id="PTHR13016:SF0">
    <property type="entry name" value="AMME SYNDROME CANDIDATE GENE 1 PROTEIN"/>
    <property type="match status" value="1"/>
</dbReference>
<reference evidence="3 4" key="2">
    <citation type="submission" date="2019-01" db="EMBL/GenBank/DDBJ databases">
        <title>Tautonia sociabilis, a novel thermotolerant planctomycete of Isosphaeraceae family, isolated from a 4000 m deep subterranean habitat.</title>
        <authorList>
            <person name="Kovaleva O.L."/>
            <person name="Elcheninov A.G."/>
            <person name="Van Heerden E."/>
            <person name="Toshchakov S.V."/>
            <person name="Novikov A."/>
            <person name="Bonch-Osmolovskaya E.A."/>
            <person name="Kublanov I.V."/>
        </authorList>
    </citation>
    <scope>NUCLEOTIDE SEQUENCE [LARGE SCALE GENOMIC DNA]</scope>
    <source>
        <strain evidence="3 4">GM2012</strain>
    </source>
</reference>
<dbReference type="Pfam" id="PF01871">
    <property type="entry name" value="AMMECR1"/>
    <property type="match status" value="1"/>
</dbReference>
<dbReference type="NCBIfam" id="TIGR00296">
    <property type="entry name" value="TIGR00296 family protein"/>
    <property type="match status" value="1"/>
</dbReference>
<dbReference type="InterPro" id="IPR036071">
    <property type="entry name" value="AMMECR1_dom_sf"/>
</dbReference>
<feature type="region of interest" description="Disordered" evidence="1">
    <location>
        <begin position="1"/>
        <end position="38"/>
    </location>
</feature>
<accession>A0A432MML6</accession>
<keyword evidence="4" id="KW-1185">Reference proteome</keyword>
<evidence type="ECO:0000259" key="2">
    <source>
        <dbReference type="PROSITE" id="PS51112"/>
    </source>
</evidence>
<dbReference type="EMBL" id="RYZH01000008">
    <property type="protein sequence ID" value="RUL88683.1"/>
    <property type="molecule type" value="Genomic_DNA"/>
</dbReference>
<feature type="compositionally biased region" description="Basic and acidic residues" evidence="1">
    <location>
        <begin position="104"/>
        <end position="114"/>
    </location>
</feature>
<dbReference type="NCBIfam" id="TIGR04335">
    <property type="entry name" value="AmmeMemoSam_A"/>
    <property type="match status" value="1"/>
</dbReference>
<proteinExistence type="predicted"/>
<name>A0A432MML6_9BACT</name>
<dbReference type="Gene3D" id="3.30.1490.150">
    <property type="entry name" value="Hypothetical protein ph0010, domain 2"/>
    <property type="match status" value="1"/>
</dbReference>
<protein>
    <submittedName>
        <fullName evidence="3">AmmeMemoRadiSam system protein A</fullName>
    </submittedName>
</protein>
<dbReference type="InterPro" id="IPR002733">
    <property type="entry name" value="AMMECR1_domain"/>
</dbReference>
<evidence type="ECO:0000313" key="4">
    <source>
        <dbReference type="Proteomes" id="UP000280296"/>
    </source>
</evidence>
<dbReference type="Gene3D" id="3.30.700.20">
    <property type="entry name" value="Hypothetical protein ph0010, domain 1"/>
    <property type="match status" value="1"/>
</dbReference>
<sequence>MVSAGRSGDPLPDDSRSCGAGAGGGVGVGSASAAARPRPKATGTITLLLMVASRGKVRWRGGGERGVRSGRPTPPRPASGQDRCRPRASDARPLTAGARRRRMRPMERESERFKPGASMNDPGPGLPVGPLSRWARLRLLEEARGAMAAAVAGGGVVEVPGPTGKPELDRPRAAFVTLRRRDSGALRGCRGEAVARRPLVASVAAGAIGAATDDPRFRPVSTDELRLLRVEISVLTPPRPISPDRIELGRHGLMIVRGRTRGLLLPQVPGHHGFDRLAFLEAICRKAGLPPGSWRNDPEVMLLAFEAEVWGEENADNSG</sequence>
<dbReference type="AlphaFoldDB" id="A0A432MML6"/>
<dbReference type="SUPFAM" id="SSF143447">
    <property type="entry name" value="AMMECR1-like"/>
    <property type="match status" value="1"/>
</dbReference>
<dbReference type="PROSITE" id="PS51112">
    <property type="entry name" value="AMMECR1"/>
    <property type="match status" value="1"/>
</dbReference>
<feature type="domain" description="AMMECR1" evidence="2">
    <location>
        <begin position="126"/>
        <end position="319"/>
    </location>
</feature>
<dbReference type="Proteomes" id="UP000280296">
    <property type="component" value="Unassembled WGS sequence"/>
</dbReference>
<evidence type="ECO:0000313" key="3">
    <source>
        <dbReference type="EMBL" id="RUL88683.1"/>
    </source>
</evidence>
<comment type="caution">
    <text evidence="3">The sequence shown here is derived from an EMBL/GenBank/DDBJ whole genome shotgun (WGS) entry which is preliminary data.</text>
</comment>
<dbReference type="InterPro" id="IPR023473">
    <property type="entry name" value="AMMECR1"/>
</dbReference>
<dbReference type="InterPro" id="IPR027623">
    <property type="entry name" value="AmmeMemoSam_A"/>
</dbReference>
<dbReference type="PANTHER" id="PTHR13016">
    <property type="entry name" value="AMMECR1 HOMOLOG"/>
    <property type="match status" value="1"/>
</dbReference>